<keyword evidence="3" id="KW-1185">Reference proteome</keyword>
<sequence>MSGAPSGSYGDSVRCRIGRIKLSLPSNAIFDTLKTRIEDMTAKATGITSMIERREENCRQLAHKAAFVKDQVLQRMSPPETTDTEAITLLDQFSQALNSIEALMRKQDDPQTPYRQLSHDEIEEQNERLDSILDFRGRLNAHDLRLVALEGRGNRSMLFQLPTDMPLMEMPPSPAVFHGRNELVESIIQRLCEIDNCHIPILGPGGIGKTSVAAAIINDERIVAKYGANRLFMSCEGLTTCDGTANMISAALHLQHDPNARPSVPVYLASLERAILVFDNAETPLDNEDREEVEKWFAIIAAKLASRSSSRCEGLLPPRDDELDALLTTLDGLPLAITLMATLDQAAT</sequence>
<evidence type="ECO:0000313" key="3">
    <source>
        <dbReference type="Proteomes" id="UP000030653"/>
    </source>
</evidence>
<name>M5G3B3_DACPD</name>
<dbReference type="GeneID" id="63683389"/>
<gene>
    <name evidence="2" type="ORF">DACRYDRAFT_106768</name>
</gene>
<dbReference type="Gene3D" id="3.40.50.300">
    <property type="entry name" value="P-loop containing nucleotide triphosphate hydrolases"/>
    <property type="match status" value="1"/>
</dbReference>
<reference evidence="2 3" key="1">
    <citation type="journal article" date="2012" name="Science">
        <title>The Paleozoic origin of enzymatic lignin decomposition reconstructed from 31 fungal genomes.</title>
        <authorList>
            <person name="Floudas D."/>
            <person name="Binder M."/>
            <person name="Riley R."/>
            <person name="Barry K."/>
            <person name="Blanchette R.A."/>
            <person name="Henrissat B."/>
            <person name="Martinez A.T."/>
            <person name="Otillar R."/>
            <person name="Spatafora J.W."/>
            <person name="Yadav J.S."/>
            <person name="Aerts A."/>
            <person name="Benoit I."/>
            <person name="Boyd A."/>
            <person name="Carlson A."/>
            <person name="Copeland A."/>
            <person name="Coutinho P.M."/>
            <person name="de Vries R.P."/>
            <person name="Ferreira P."/>
            <person name="Findley K."/>
            <person name="Foster B."/>
            <person name="Gaskell J."/>
            <person name="Glotzer D."/>
            <person name="Gorecki P."/>
            <person name="Heitman J."/>
            <person name="Hesse C."/>
            <person name="Hori C."/>
            <person name="Igarashi K."/>
            <person name="Jurgens J.A."/>
            <person name="Kallen N."/>
            <person name="Kersten P."/>
            <person name="Kohler A."/>
            <person name="Kuees U."/>
            <person name="Kumar T.K.A."/>
            <person name="Kuo A."/>
            <person name="LaButti K."/>
            <person name="Larrondo L.F."/>
            <person name="Lindquist E."/>
            <person name="Ling A."/>
            <person name="Lombard V."/>
            <person name="Lucas S."/>
            <person name="Lundell T."/>
            <person name="Martin R."/>
            <person name="McLaughlin D.J."/>
            <person name="Morgenstern I."/>
            <person name="Morin E."/>
            <person name="Murat C."/>
            <person name="Nagy L.G."/>
            <person name="Nolan M."/>
            <person name="Ohm R.A."/>
            <person name="Patyshakuliyeva A."/>
            <person name="Rokas A."/>
            <person name="Ruiz-Duenas F.J."/>
            <person name="Sabat G."/>
            <person name="Salamov A."/>
            <person name="Samejima M."/>
            <person name="Schmutz J."/>
            <person name="Slot J.C."/>
            <person name="St John F."/>
            <person name="Stenlid J."/>
            <person name="Sun H."/>
            <person name="Sun S."/>
            <person name="Syed K."/>
            <person name="Tsang A."/>
            <person name="Wiebenga A."/>
            <person name="Young D."/>
            <person name="Pisabarro A."/>
            <person name="Eastwood D.C."/>
            <person name="Martin F."/>
            <person name="Cullen D."/>
            <person name="Grigoriev I.V."/>
            <person name="Hibbett D.S."/>
        </authorList>
    </citation>
    <scope>NUCLEOTIDE SEQUENCE [LARGE SCALE GENOMIC DNA]</scope>
    <source>
        <strain evidence="2 3">DJM-731 SS1</strain>
    </source>
</reference>
<dbReference type="SUPFAM" id="SSF52540">
    <property type="entry name" value="P-loop containing nucleoside triphosphate hydrolases"/>
    <property type="match status" value="1"/>
</dbReference>
<dbReference type="AlphaFoldDB" id="M5G3B3"/>
<dbReference type="Pfam" id="PF20703">
    <property type="entry name" value="nSTAND1"/>
    <property type="match status" value="1"/>
</dbReference>
<dbReference type="OrthoDB" id="3064467at2759"/>
<protein>
    <recommendedName>
        <fullName evidence="1">Novel STAND NTPase 1 domain-containing protein</fullName>
    </recommendedName>
</protein>
<dbReference type="RefSeq" id="XP_040629599.1">
    <property type="nucleotide sequence ID" value="XM_040768327.1"/>
</dbReference>
<dbReference type="InterPro" id="IPR027417">
    <property type="entry name" value="P-loop_NTPase"/>
</dbReference>
<feature type="domain" description="Novel STAND NTPase 1" evidence="1">
    <location>
        <begin position="175"/>
        <end position="327"/>
    </location>
</feature>
<dbReference type="InterPro" id="IPR049052">
    <property type="entry name" value="nSTAND1"/>
</dbReference>
<dbReference type="EMBL" id="JH795861">
    <property type="protein sequence ID" value="EJU02705.1"/>
    <property type="molecule type" value="Genomic_DNA"/>
</dbReference>
<evidence type="ECO:0000259" key="1">
    <source>
        <dbReference type="Pfam" id="PF20703"/>
    </source>
</evidence>
<dbReference type="HOGENOM" id="CLU_796995_0_0_1"/>
<organism evidence="2 3">
    <name type="scientific">Dacryopinax primogenitus (strain DJM 731)</name>
    <name type="common">Brown rot fungus</name>
    <dbReference type="NCBI Taxonomy" id="1858805"/>
    <lineage>
        <taxon>Eukaryota</taxon>
        <taxon>Fungi</taxon>
        <taxon>Dikarya</taxon>
        <taxon>Basidiomycota</taxon>
        <taxon>Agaricomycotina</taxon>
        <taxon>Dacrymycetes</taxon>
        <taxon>Dacrymycetales</taxon>
        <taxon>Dacrymycetaceae</taxon>
        <taxon>Dacryopinax</taxon>
    </lineage>
</organism>
<proteinExistence type="predicted"/>
<evidence type="ECO:0000313" key="2">
    <source>
        <dbReference type="EMBL" id="EJU02705.1"/>
    </source>
</evidence>
<dbReference type="Proteomes" id="UP000030653">
    <property type="component" value="Unassembled WGS sequence"/>
</dbReference>
<accession>M5G3B3</accession>